<reference evidence="2 3" key="1">
    <citation type="submission" date="2016-10" db="EMBL/GenBank/DDBJ databases">
        <authorList>
            <person name="de Groot N.N."/>
        </authorList>
    </citation>
    <scope>NUCLEOTIDE SEQUENCE [LARGE SCALE GENOMIC DNA]</scope>
    <source>
        <strain evidence="2 3">CGMCC 1.3442</strain>
    </source>
</reference>
<dbReference type="PANTHER" id="PTHR43155">
    <property type="entry name" value="CYCLIC DI-GMP PHOSPHODIESTERASE PA4108-RELATED"/>
    <property type="match status" value="1"/>
</dbReference>
<dbReference type="SUPFAM" id="SSF109604">
    <property type="entry name" value="HD-domain/PDEase-like"/>
    <property type="match status" value="1"/>
</dbReference>
<dbReference type="OrthoDB" id="9759601at2"/>
<dbReference type="EMBL" id="FNIG01000013">
    <property type="protein sequence ID" value="SDN98305.1"/>
    <property type="molecule type" value="Genomic_DNA"/>
</dbReference>
<protein>
    <submittedName>
        <fullName evidence="2">HDIG domain-containing protein</fullName>
    </submittedName>
</protein>
<dbReference type="InterPro" id="IPR037522">
    <property type="entry name" value="HD_GYP_dom"/>
</dbReference>
<name>A0A1H0FUJ7_9BACI</name>
<proteinExistence type="predicted"/>
<dbReference type="Pfam" id="PF13487">
    <property type="entry name" value="HD_5"/>
    <property type="match status" value="1"/>
</dbReference>
<dbReference type="CDD" id="cd00077">
    <property type="entry name" value="HDc"/>
    <property type="match status" value="1"/>
</dbReference>
<keyword evidence="3" id="KW-1185">Reference proteome</keyword>
<dbReference type="Proteomes" id="UP000199334">
    <property type="component" value="Unassembled WGS sequence"/>
</dbReference>
<dbReference type="AlphaFoldDB" id="A0A1H0FUJ7"/>
<feature type="domain" description="HD-GYP" evidence="1">
    <location>
        <begin position="114"/>
        <end position="310"/>
    </location>
</feature>
<dbReference type="PANTHER" id="PTHR43155:SF2">
    <property type="entry name" value="CYCLIC DI-GMP PHOSPHODIESTERASE PA4108"/>
    <property type="match status" value="1"/>
</dbReference>
<accession>A0A1H0FUJ7</accession>
<sequence length="365" mass="42207">MKAVDVKALQPGNQLAKPIIDSYGRVLLQKDVIFTERLIRRLKEFDFKYVFIEDAYSENIEPQSIIDEELRIETISKIRKTFKTFDQFDATSQNQYVLERSIDDIKDTVHEIANTINHHDEILSIMSDIFMFDDYLYNHSINVTVYTLVLAKELQFSDKEIEEIGIGAMLHDIGKIKVPKSIINKPDQLSDIEFDVVKEHTTYGYEMLKKFSNIPSIVAFCAYQHHERLDGSGYPLGLKEANIHEYAKIMAVSDVFDAVTSNRVYRNAFLPHEGLEILYSGSDSLFSKKYIELFRKHVSIYPNGSYVELNDGRRGIIAKQSKIPDRPIIRILEEEKLRLTLSELYEVDLSEHSTIMITKCNTTPF</sequence>
<dbReference type="InterPro" id="IPR006675">
    <property type="entry name" value="HDIG_dom"/>
</dbReference>
<dbReference type="RefSeq" id="WP_093857914.1">
    <property type="nucleotide sequence ID" value="NZ_BJVZ01000017.1"/>
</dbReference>
<dbReference type="NCBIfam" id="TIGR00277">
    <property type="entry name" value="HDIG"/>
    <property type="match status" value="1"/>
</dbReference>
<dbReference type="Gene3D" id="1.10.3210.10">
    <property type="entry name" value="Hypothetical protein af1432"/>
    <property type="match status" value="1"/>
</dbReference>
<dbReference type="PROSITE" id="PS51832">
    <property type="entry name" value="HD_GYP"/>
    <property type="match status" value="1"/>
</dbReference>
<evidence type="ECO:0000259" key="1">
    <source>
        <dbReference type="PROSITE" id="PS51832"/>
    </source>
</evidence>
<dbReference type="SMART" id="SM00471">
    <property type="entry name" value="HDc"/>
    <property type="match status" value="1"/>
</dbReference>
<dbReference type="InterPro" id="IPR003607">
    <property type="entry name" value="HD/PDEase_dom"/>
</dbReference>
<dbReference type="STRING" id="237069.SAMN05216498_0376"/>
<evidence type="ECO:0000313" key="3">
    <source>
        <dbReference type="Proteomes" id="UP000199334"/>
    </source>
</evidence>
<organism evidence="2 3">
    <name type="scientific">Tenuibacillus multivorans</name>
    <dbReference type="NCBI Taxonomy" id="237069"/>
    <lineage>
        <taxon>Bacteria</taxon>
        <taxon>Bacillati</taxon>
        <taxon>Bacillota</taxon>
        <taxon>Bacilli</taxon>
        <taxon>Bacillales</taxon>
        <taxon>Bacillaceae</taxon>
        <taxon>Tenuibacillus</taxon>
    </lineage>
</organism>
<gene>
    <name evidence="2" type="ORF">SAMN05216498_0376</name>
</gene>
<evidence type="ECO:0000313" key="2">
    <source>
        <dbReference type="EMBL" id="SDN98305.1"/>
    </source>
</evidence>